<dbReference type="InterPro" id="IPR008816">
    <property type="entry name" value="Gly_zipper_2TM_dom"/>
</dbReference>
<gene>
    <name evidence="7" type="ORF">EDC61_10265</name>
</gene>
<dbReference type="OrthoDB" id="5298161at2"/>
<name>A0A4V2UQY4_9PROT</name>
<organism evidence="7 8">
    <name type="scientific">Sulfuritortus calidifontis</name>
    <dbReference type="NCBI Taxonomy" id="1914471"/>
    <lineage>
        <taxon>Bacteria</taxon>
        <taxon>Pseudomonadati</taxon>
        <taxon>Pseudomonadota</taxon>
        <taxon>Betaproteobacteria</taxon>
        <taxon>Nitrosomonadales</taxon>
        <taxon>Thiobacillaceae</taxon>
        <taxon>Sulfuritortus</taxon>
    </lineage>
</organism>
<evidence type="ECO:0000313" key="8">
    <source>
        <dbReference type="Proteomes" id="UP000295135"/>
    </source>
</evidence>
<keyword evidence="5 7" id="KW-0449">Lipoprotein</keyword>
<dbReference type="EMBL" id="SLZY01000002">
    <property type="protein sequence ID" value="TCS73296.1"/>
    <property type="molecule type" value="Genomic_DNA"/>
</dbReference>
<keyword evidence="8" id="KW-1185">Reference proteome</keyword>
<comment type="subcellular location">
    <subcellularLocation>
        <location evidence="1">Cell outer membrane</location>
        <topology evidence="1">Lipid-anchor</topology>
    </subcellularLocation>
</comment>
<evidence type="ECO:0000256" key="1">
    <source>
        <dbReference type="ARBA" id="ARBA00004459"/>
    </source>
</evidence>
<protein>
    <submittedName>
        <fullName evidence="7">Outer membrane lipoprotein SlyB</fullName>
    </submittedName>
</protein>
<evidence type="ECO:0000313" key="7">
    <source>
        <dbReference type="EMBL" id="TCS73296.1"/>
    </source>
</evidence>
<dbReference type="InterPro" id="IPR051407">
    <property type="entry name" value="Bact_OM_lipoprot/Surf_antigen"/>
</dbReference>
<dbReference type="Proteomes" id="UP000295135">
    <property type="component" value="Unassembled WGS sequence"/>
</dbReference>
<evidence type="ECO:0000256" key="5">
    <source>
        <dbReference type="ARBA" id="ARBA00023288"/>
    </source>
</evidence>
<keyword evidence="3" id="KW-0472">Membrane</keyword>
<evidence type="ECO:0000256" key="2">
    <source>
        <dbReference type="ARBA" id="ARBA00022729"/>
    </source>
</evidence>
<evidence type="ECO:0000256" key="3">
    <source>
        <dbReference type="ARBA" id="ARBA00023136"/>
    </source>
</evidence>
<dbReference type="PROSITE" id="PS51257">
    <property type="entry name" value="PROKAR_LIPOPROTEIN"/>
    <property type="match status" value="1"/>
</dbReference>
<keyword evidence="4" id="KW-0564">Palmitate</keyword>
<evidence type="ECO:0000259" key="6">
    <source>
        <dbReference type="Pfam" id="PF05433"/>
    </source>
</evidence>
<accession>A0A4V2UQY4</accession>
<reference evidence="7 8" key="1">
    <citation type="submission" date="2019-03" db="EMBL/GenBank/DDBJ databases">
        <title>Genomic Encyclopedia of Type Strains, Phase IV (KMG-IV): sequencing the most valuable type-strain genomes for metagenomic binning, comparative biology and taxonomic classification.</title>
        <authorList>
            <person name="Goeker M."/>
        </authorList>
    </citation>
    <scope>NUCLEOTIDE SEQUENCE [LARGE SCALE GENOMIC DNA]</scope>
    <source>
        <strain evidence="7 8">DSM 103923</strain>
    </source>
</reference>
<dbReference type="PANTHER" id="PTHR35603:SF1">
    <property type="entry name" value="OUTER MEMBRANE LIPOPROTEIN SLYB"/>
    <property type="match status" value="1"/>
</dbReference>
<comment type="caution">
    <text evidence="7">The sequence shown here is derived from an EMBL/GenBank/DDBJ whole genome shotgun (WGS) entry which is preliminary data.</text>
</comment>
<feature type="domain" description="Glycine zipper 2TM" evidence="6">
    <location>
        <begin position="59"/>
        <end position="98"/>
    </location>
</feature>
<sequence>MHKRILILPLFALALTGCVGGLGGGDYERSETRRAYEVKMGVVESVRSVNLEGTQSGVGMATGAVVGGVVGSEVGEGKGKTLATVIGAVAGGIAGAAAEKGVTKKPGLEITVRLDSGRTLAVVQEDTGERFNVGDRVRVLESGGQTRVTH</sequence>
<dbReference type="Pfam" id="PF05433">
    <property type="entry name" value="Rick_17kDa_Anti"/>
    <property type="match status" value="1"/>
</dbReference>
<dbReference type="RefSeq" id="WP_126458433.1">
    <property type="nucleotide sequence ID" value="NZ_AP018721.1"/>
</dbReference>
<keyword evidence="2" id="KW-0732">Signal</keyword>
<dbReference type="PANTHER" id="PTHR35603">
    <property type="match status" value="1"/>
</dbReference>
<evidence type="ECO:0000256" key="4">
    <source>
        <dbReference type="ARBA" id="ARBA00023139"/>
    </source>
</evidence>
<proteinExistence type="predicted"/>
<dbReference type="AlphaFoldDB" id="A0A4V2UQY4"/>
<dbReference type="GO" id="GO:0009279">
    <property type="term" value="C:cell outer membrane"/>
    <property type="evidence" value="ECO:0007669"/>
    <property type="project" value="UniProtKB-SubCell"/>
</dbReference>